<evidence type="ECO:0000313" key="3">
    <source>
        <dbReference type="EMBL" id="RMZ71210.1"/>
    </source>
</evidence>
<dbReference type="GO" id="GO:0032259">
    <property type="term" value="P:methylation"/>
    <property type="evidence" value="ECO:0007669"/>
    <property type="project" value="UniProtKB-KW"/>
</dbReference>
<dbReference type="GO" id="GO:0010420">
    <property type="term" value="F:polyprenyldihydroxybenzoate methyltransferase activity"/>
    <property type="evidence" value="ECO:0007669"/>
    <property type="project" value="TreeGrafter"/>
</dbReference>
<dbReference type="SUPFAM" id="SSF53335">
    <property type="entry name" value="S-adenosyl-L-methionine-dependent methyltransferases"/>
    <property type="match status" value="1"/>
</dbReference>
<feature type="domain" description="Methyltransferase type 12" evidence="2">
    <location>
        <begin position="109"/>
        <end position="218"/>
    </location>
</feature>
<protein>
    <submittedName>
        <fullName evidence="3">Methyltransferase small domain-containing</fullName>
    </submittedName>
</protein>
<sequence length="303" mass="31736">MTQPTSVNMTFDTSLVDVNPPRVDESDSTLDLQQQQQQQTPTSSAPPVQHVPTQDAYDQWAAIYDTDGNMLQAIDDLELASLLPCFLASVASAASTSRSGSSKDEVSVLDLGCGTGRNMMKILGYDWCSSSSSSSSSSRRVNVIGLDFSQKMLDIAAGKLAVLMQDKTSTTTSTTSPIPASLQNLPPVDAAISTLVLEHIPLPAFFATLTAVLRRGGMALVTNMHEDMGRVSQAGFLNEEGVKVRGSSFVYSVGETVGAAREAGFEVVRVVERGDGEGGCGGGEGGGKGGQVGWGEGVVWGCC</sequence>
<evidence type="ECO:0000313" key="4">
    <source>
        <dbReference type="Proteomes" id="UP000265663"/>
    </source>
</evidence>
<dbReference type="EMBL" id="KE747826">
    <property type="protein sequence ID" value="RMZ71210.1"/>
    <property type="molecule type" value="Genomic_DNA"/>
</dbReference>
<dbReference type="InterPro" id="IPR013217">
    <property type="entry name" value="Methyltransf_12"/>
</dbReference>
<reference evidence="3 4" key="1">
    <citation type="journal article" date="2014" name="PLoS ONE">
        <title>De novo Genome Assembly of the Fungal Plant Pathogen Pyrenophora semeniperda.</title>
        <authorList>
            <person name="Soliai M.M."/>
            <person name="Meyer S.E."/>
            <person name="Udall J.A."/>
            <person name="Elzinga D.E."/>
            <person name="Hermansen R.A."/>
            <person name="Bodily P.M."/>
            <person name="Hart A.A."/>
            <person name="Coleman C.E."/>
        </authorList>
    </citation>
    <scope>NUCLEOTIDE SEQUENCE [LARGE SCALE GENOMIC DNA]</scope>
    <source>
        <strain evidence="3 4">CCB06</strain>
        <tissue evidence="3">Mycelium</tissue>
    </source>
</reference>
<dbReference type="InterPro" id="IPR029063">
    <property type="entry name" value="SAM-dependent_MTases_sf"/>
</dbReference>
<gene>
    <name evidence="3" type="ORF">GMOD_00005733</name>
</gene>
<keyword evidence="4" id="KW-1185">Reference proteome</keyword>
<dbReference type="Gene3D" id="3.40.50.150">
    <property type="entry name" value="Vaccinia Virus protein VP39"/>
    <property type="match status" value="1"/>
</dbReference>
<feature type="compositionally biased region" description="Polar residues" evidence="1">
    <location>
        <begin position="1"/>
        <end position="13"/>
    </location>
</feature>
<organism evidence="3 4">
    <name type="scientific">Pyrenophora seminiperda CCB06</name>
    <dbReference type="NCBI Taxonomy" id="1302712"/>
    <lineage>
        <taxon>Eukaryota</taxon>
        <taxon>Fungi</taxon>
        <taxon>Dikarya</taxon>
        <taxon>Ascomycota</taxon>
        <taxon>Pezizomycotina</taxon>
        <taxon>Dothideomycetes</taxon>
        <taxon>Pleosporomycetidae</taxon>
        <taxon>Pleosporales</taxon>
        <taxon>Pleosporineae</taxon>
        <taxon>Pleosporaceae</taxon>
        <taxon>Pyrenophora</taxon>
    </lineage>
</organism>
<dbReference type="PANTHER" id="PTHR43464:SF52">
    <property type="entry name" value="PUTATIVE-RELATED"/>
    <property type="match status" value="1"/>
</dbReference>
<dbReference type="Pfam" id="PF08242">
    <property type="entry name" value="Methyltransf_12"/>
    <property type="match status" value="1"/>
</dbReference>
<evidence type="ECO:0000256" key="1">
    <source>
        <dbReference type="SAM" id="MobiDB-lite"/>
    </source>
</evidence>
<dbReference type="Proteomes" id="UP000265663">
    <property type="component" value="Unassembled WGS sequence"/>
</dbReference>
<dbReference type="CDD" id="cd02440">
    <property type="entry name" value="AdoMet_MTases"/>
    <property type="match status" value="1"/>
</dbReference>
<accession>A0A3M7M9Z6</accession>
<name>A0A3M7M9Z6_9PLEO</name>
<dbReference type="OrthoDB" id="66144at2759"/>
<keyword evidence="3" id="KW-0808">Transferase</keyword>
<proteinExistence type="predicted"/>
<dbReference type="AlphaFoldDB" id="A0A3M7M9Z6"/>
<feature type="region of interest" description="Disordered" evidence="1">
    <location>
        <begin position="1"/>
        <end position="51"/>
    </location>
</feature>
<keyword evidence="3" id="KW-0489">Methyltransferase</keyword>
<dbReference type="PANTHER" id="PTHR43464">
    <property type="entry name" value="METHYLTRANSFERASE"/>
    <property type="match status" value="1"/>
</dbReference>
<evidence type="ECO:0000259" key="2">
    <source>
        <dbReference type="Pfam" id="PF08242"/>
    </source>
</evidence>